<evidence type="ECO:0000259" key="8">
    <source>
        <dbReference type="PROSITE" id="PS50067"/>
    </source>
</evidence>
<dbReference type="InterPro" id="IPR036961">
    <property type="entry name" value="Kinesin_motor_dom_sf"/>
</dbReference>
<dbReference type="GO" id="GO:0008574">
    <property type="term" value="F:plus-end-directed microtubule motor activity"/>
    <property type="evidence" value="ECO:0007669"/>
    <property type="project" value="TreeGrafter"/>
</dbReference>
<dbReference type="Gene3D" id="3.40.850.10">
    <property type="entry name" value="Kinesin motor domain"/>
    <property type="match status" value="1"/>
</dbReference>
<feature type="binding site" evidence="5">
    <location>
        <begin position="210"/>
        <end position="217"/>
    </location>
    <ligand>
        <name>ATP</name>
        <dbReference type="ChEBI" id="CHEBI:30616"/>
    </ligand>
</feature>
<dbReference type="PANTHER" id="PTHR47970">
    <property type="entry name" value="KINESIN-LIKE PROTEIN KIF11"/>
    <property type="match status" value="1"/>
</dbReference>
<feature type="compositionally biased region" description="Low complexity" evidence="7">
    <location>
        <begin position="1"/>
        <end position="14"/>
    </location>
</feature>
<dbReference type="GO" id="GO:0005876">
    <property type="term" value="C:spindle microtubule"/>
    <property type="evidence" value="ECO:0007669"/>
    <property type="project" value="TreeGrafter"/>
</dbReference>
<protein>
    <submittedName>
        <fullName evidence="9">Kinesin_putative/GeneDB:LmjF.16.1460/GeneDB:LmjF. 16.1470</fullName>
    </submittedName>
</protein>
<dbReference type="SUPFAM" id="SSF52540">
    <property type="entry name" value="P-loop containing nucleoside triphosphate hydrolases"/>
    <property type="match status" value="1"/>
</dbReference>
<dbReference type="EMBL" id="LR812636">
    <property type="protein sequence ID" value="CAC5429014.1"/>
    <property type="molecule type" value="Genomic_DNA"/>
</dbReference>
<proteinExistence type="inferred from homology"/>
<comment type="subcellular location">
    <subcellularLocation>
        <location evidence="1">Cytoplasm</location>
        <location evidence="1">Cytoskeleton</location>
    </subcellularLocation>
</comment>
<feature type="domain" description="Kinesin motor" evidence="8">
    <location>
        <begin position="118"/>
        <end position="460"/>
    </location>
</feature>
<organism evidence="9 10">
    <name type="scientific">Leishmania donovani</name>
    <dbReference type="NCBI Taxonomy" id="5661"/>
    <lineage>
        <taxon>Eukaryota</taxon>
        <taxon>Discoba</taxon>
        <taxon>Euglenozoa</taxon>
        <taxon>Kinetoplastea</taxon>
        <taxon>Metakinetoplastina</taxon>
        <taxon>Trypanosomatida</taxon>
        <taxon>Trypanosomatidae</taxon>
        <taxon>Leishmaniinae</taxon>
        <taxon>Leishmania</taxon>
    </lineage>
</organism>
<dbReference type="PRINTS" id="PR00380">
    <property type="entry name" value="KINESINHEAVY"/>
</dbReference>
<dbReference type="CDD" id="cd00106">
    <property type="entry name" value="KISc"/>
    <property type="match status" value="1"/>
</dbReference>
<comment type="similarity">
    <text evidence="5">Belongs to the TRAFAC class myosin-kinesin ATPase superfamily. Kinesin family.</text>
</comment>
<evidence type="ECO:0000313" key="9">
    <source>
        <dbReference type="EMBL" id="CAC5429014.1"/>
    </source>
</evidence>
<feature type="compositionally biased region" description="Polar residues" evidence="7">
    <location>
        <begin position="81"/>
        <end position="92"/>
    </location>
</feature>
<feature type="region of interest" description="Disordered" evidence="7">
    <location>
        <begin position="876"/>
        <end position="919"/>
    </location>
</feature>
<dbReference type="InterPro" id="IPR027417">
    <property type="entry name" value="P-loop_NTPase"/>
</dbReference>
<dbReference type="GO" id="GO:0007018">
    <property type="term" value="P:microtubule-based movement"/>
    <property type="evidence" value="ECO:0007669"/>
    <property type="project" value="InterPro"/>
</dbReference>
<dbReference type="PROSITE" id="PS50067">
    <property type="entry name" value="KINESIN_MOTOR_2"/>
    <property type="match status" value="1"/>
</dbReference>
<dbReference type="GO" id="GO:0072686">
    <property type="term" value="C:mitotic spindle"/>
    <property type="evidence" value="ECO:0007669"/>
    <property type="project" value="TreeGrafter"/>
</dbReference>
<accession>A0A6J8FAW5</accession>
<dbReference type="VEuPathDB" id="TriTrypDB:LDHU3_16.1850"/>
<feature type="compositionally biased region" description="Basic and acidic residues" evidence="7">
    <location>
        <begin position="893"/>
        <end position="908"/>
    </location>
</feature>
<gene>
    <name evidence="9" type="ORF">LDHU3_16.1850</name>
</gene>
<dbReference type="FunFam" id="3.40.850.10:FF:000133">
    <property type="entry name" value="Putative kinesin"/>
    <property type="match status" value="1"/>
</dbReference>
<feature type="region of interest" description="Disordered" evidence="7">
    <location>
        <begin position="570"/>
        <end position="594"/>
    </location>
</feature>
<dbReference type="Pfam" id="PF00225">
    <property type="entry name" value="Kinesin"/>
    <property type="match status" value="1"/>
</dbReference>
<dbReference type="VEuPathDB" id="TriTrypDB:LdBPK_161570.1"/>
<feature type="compositionally biased region" description="Pro residues" evidence="7">
    <location>
        <begin position="43"/>
        <end position="64"/>
    </location>
</feature>
<dbReference type="GO" id="GO:0051231">
    <property type="term" value="P:spindle elongation"/>
    <property type="evidence" value="ECO:0007669"/>
    <property type="project" value="TreeGrafter"/>
</dbReference>
<keyword evidence="2" id="KW-0963">Cytoplasm</keyword>
<keyword evidence="5" id="KW-0067">ATP-binding</keyword>
<dbReference type="InterPro" id="IPR001752">
    <property type="entry name" value="Kinesin_motor_dom"/>
</dbReference>
<name>A0A6J8FAW5_LEIDO</name>
<dbReference type="GO" id="GO:0008017">
    <property type="term" value="F:microtubule binding"/>
    <property type="evidence" value="ECO:0007669"/>
    <property type="project" value="InterPro"/>
</dbReference>
<dbReference type="GO" id="GO:0090307">
    <property type="term" value="P:mitotic spindle assembly"/>
    <property type="evidence" value="ECO:0007669"/>
    <property type="project" value="TreeGrafter"/>
</dbReference>
<reference evidence="9" key="1">
    <citation type="submission" date="2020-06" db="EMBL/GenBank/DDBJ databases">
        <authorList>
            <person name="Camacho E."/>
            <person name="Gonzalez-de la Fuente S."/>
            <person name="Rastrojo A."/>
            <person name="Peiro-Pastor R."/>
            <person name="Solana JC."/>
            <person name="Tabera L."/>
            <person name="Gamarro F."/>
            <person name="Carrasco-Ramiro F."/>
            <person name="Requena JM."/>
            <person name="Aguado B."/>
        </authorList>
    </citation>
    <scope>NUCLEOTIDE SEQUENCE</scope>
</reference>
<keyword evidence="5" id="KW-0547">Nucleotide-binding</keyword>
<evidence type="ECO:0000256" key="1">
    <source>
        <dbReference type="ARBA" id="ARBA00004245"/>
    </source>
</evidence>
<dbReference type="Gene3D" id="1.10.287.1490">
    <property type="match status" value="1"/>
</dbReference>
<feature type="region of interest" description="Disordered" evidence="7">
    <location>
        <begin position="494"/>
        <end position="513"/>
    </location>
</feature>
<evidence type="ECO:0000256" key="6">
    <source>
        <dbReference type="SAM" id="Coils"/>
    </source>
</evidence>
<dbReference type="PANTHER" id="PTHR47970:SF12">
    <property type="entry name" value="KINESIN FAMILY MEMBER 11"/>
    <property type="match status" value="1"/>
</dbReference>
<dbReference type="GO" id="GO:0005524">
    <property type="term" value="F:ATP binding"/>
    <property type="evidence" value="ECO:0007669"/>
    <property type="project" value="UniProtKB-UniRule"/>
</dbReference>
<dbReference type="AlphaFoldDB" id="A0A6J8FAW5"/>
<keyword evidence="3 5" id="KW-0505">Motor protein</keyword>
<dbReference type="InterPro" id="IPR047149">
    <property type="entry name" value="KIF11-like"/>
</dbReference>
<dbReference type="Proteomes" id="UP000601710">
    <property type="component" value="Chromosome 16"/>
</dbReference>
<sequence>MEFKRSNSSRGPLRSGRRGHPVGVATPKRSTTPLKKNSERGAPTPPAAAGPAASPAPPLPPRTPEPQSARYSAKESPRPPSTTTFERSVSGTGSKGTFKRSATAVGMRRAEAIKHNNRVNVYVRVRAFREDETSGDMGQLAVNMDDSAVEVTVPKKGRFTFGFDGCFWSNDRACPSGKASASQEDVFDEVGRPLVENALAGYNAAVMAYGQTGSGKTYTSFGPPGSIGTSQEGLIPRVCNMIFSRAANSAQKGVTYTVSASMLEVYLEDVFDLLNHRKQLSVRNDFTSNTFSVVGQKTVPVNSYMDVLAVLNKAEPLRTFAATNIHDHSSRAHTLFMLEVQTHFDAPDLAPRCAKILLADLAGCERIRLAGTEEGLAFEQARNINLSLLALGSCIEAVATRGRGSSRPIPEFRNSTLTKLLKDYIGGNSISTMMVTISPSERDANLSVQTLRFADRAKQITTHAHVNTVDPQQAKRTGASWATGGATSTCGRRRRCTQSTSSRGPSRSCLHGSRNWRRGCVSARTTRFALHLTTEIEELQKALTGGGLPDGAAAADPVRRVPAAGGRAARAKYEDAGDEGGARGGDGGDSWRGGRAVREMKRGYETRLRALQSESDAALAASTDEIAALRRLVAELQERLAAKETECADLAGRLSALQAKYDADTCAAERARSELEAQLAESEKQVGELAERQTQIMLEEETLKATVERLNADMESTEETLQETSAKLADTEETLQETSAKLADTEEALQETSAKHTEEMRAAEIASLTEQLGVAHSLAEQHCAYMNQLMAYVNAAYNVTLDGMTEVQATALADMLRQCDYVLRSVAQAASDEVEHVKEMYHMVAGNYKETAARFDILRRILGKIDQDVKEASVEIDAPERRQTGSLNPTPRRLGDVSNRENSMESKTRSSSRLSARPL</sequence>
<feature type="region of interest" description="Disordered" evidence="7">
    <location>
        <begin position="1"/>
        <end position="101"/>
    </location>
</feature>
<feature type="compositionally biased region" description="Gly residues" evidence="7">
    <location>
        <begin position="582"/>
        <end position="591"/>
    </location>
</feature>
<dbReference type="SMART" id="SM00129">
    <property type="entry name" value="KISc"/>
    <property type="match status" value="1"/>
</dbReference>
<evidence type="ECO:0000313" key="10">
    <source>
        <dbReference type="Proteomes" id="UP000601710"/>
    </source>
</evidence>
<feature type="compositionally biased region" description="Polar residues" evidence="7">
    <location>
        <begin position="909"/>
        <end position="919"/>
    </location>
</feature>
<evidence type="ECO:0000256" key="3">
    <source>
        <dbReference type="ARBA" id="ARBA00023175"/>
    </source>
</evidence>
<dbReference type="VEuPathDB" id="TriTrypDB:LdCL_160020700"/>
<evidence type="ECO:0000256" key="2">
    <source>
        <dbReference type="ARBA" id="ARBA00022490"/>
    </source>
</evidence>
<keyword evidence="6" id="KW-0175">Coiled coil</keyword>
<evidence type="ECO:0000256" key="7">
    <source>
        <dbReference type="SAM" id="MobiDB-lite"/>
    </source>
</evidence>
<evidence type="ECO:0000256" key="5">
    <source>
        <dbReference type="PROSITE-ProRule" id="PRU00283"/>
    </source>
</evidence>
<evidence type="ECO:0000256" key="4">
    <source>
        <dbReference type="ARBA" id="ARBA00023212"/>
    </source>
</evidence>
<keyword evidence="4" id="KW-0206">Cytoskeleton</keyword>
<feature type="coiled-coil region" evidence="6">
    <location>
        <begin position="619"/>
        <end position="755"/>
    </location>
</feature>